<evidence type="ECO:0000259" key="3">
    <source>
        <dbReference type="SMART" id="SM00507"/>
    </source>
</evidence>
<protein>
    <submittedName>
        <fullName evidence="4">DUF222 domain-containing protein</fullName>
    </submittedName>
</protein>
<accession>A0A5B0EFA5</accession>
<comment type="similarity">
    <text evidence="1">Belongs to the Rv1128c/1148c/1588c/1702c/1945/3466 family.</text>
</comment>
<comment type="caution">
    <text evidence="4">The sequence shown here is derived from an EMBL/GenBank/DDBJ whole genome shotgun (WGS) entry which is preliminary data.</text>
</comment>
<evidence type="ECO:0000313" key="4">
    <source>
        <dbReference type="EMBL" id="KAA0976481.1"/>
    </source>
</evidence>
<feature type="compositionally biased region" description="Polar residues" evidence="2">
    <location>
        <begin position="305"/>
        <end position="314"/>
    </location>
</feature>
<dbReference type="SMART" id="SM00507">
    <property type="entry name" value="HNHc"/>
    <property type="match status" value="1"/>
</dbReference>
<reference evidence="4 5" key="1">
    <citation type="submission" date="2019-07" db="EMBL/GenBank/DDBJ databases">
        <title>Analysis of the biochemical properties, biological activity and biotechnological potential of siderophores and biosurfactants produced by Antarctic psychrotolerant bacteria.</title>
        <authorList>
            <person name="Styczynski M."/>
            <person name="Krucon T."/>
            <person name="Decewicz P."/>
            <person name="Dziewit L."/>
        </authorList>
    </citation>
    <scope>NUCLEOTIDE SEQUENCE [LARGE SCALE GENOMIC DNA]</scope>
    <source>
        <strain evidence="4 5">ANT_H27</strain>
    </source>
</reference>
<dbReference type="Pfam" id="PF01844">
    <property type="entry name" value="HNH"/>
    <property type="match status" value="1"/>
</dbReference>
<dbReference type="InterPro" id="IPR003870">
    <property type="entry name" value="DUF222"/>
</dbReference>
<organism evidence="4 5">
    <name type="scientific">Paeniglutamicibacter gangotriensis</name>
    <dbReference type="NCBI Taxonomy" id="254787"/>
    <lineage>
        <taxon>Bacteria</taxon>
        <taxon>Bacillati</taxon>
        <taxon>Actinomycetota</taxon>
        <taxon>Actinomycetes</taxon>
        <taxon>Micrococcales</taxon>
        <taxon>Micrococcaceae</taxon>
        <taxon>Paeniglutamicibacter</taxon>
    </lineage>
</organism>
<sequence>MDPMDTPASIIDKALAAIGQVLGTGAGITPGPQSPTDALRLLAVLDLATRRVLEEAAASSVGFPVRAAALAHLAESIYRTGSYGQILAAGACDAAEVNTLTDQPLAELNQILQDPESFAAGTTNLPLEVVSGADRKPLHQDTAEFLKNQLHLGYFQAKHRTSTHDRLMDHQGPDGETLPPSCPTLGRALTQGTADPKVLANAAAKLATLEPTLDAQPDPEQARNVLEEQIIRTAHTADENAVGKLIKQAALALEHASVEREEEATARHLGLRFRGHKSTGYHWEFITDLEGHEFLCTVADDLNNPRSASGTTPNPDAAPDAAPDADAEADAASDAASGSPSTQPALFADPRDGAPIPAWAINPDTPEELRPRAGFTDLGTTLPASNPYGLPDGDQYPDETRQEANARRRAQRLSQALFDALRLWMDPAAAPAADLPMKSRIELLVMIDYAALTGALDTAGFTSHGELISAATARRMACNGGIIPVVMGGDSQPLDLGRGKRFFSRAQKLAIAARDRGCANPGCSMPVHRTEVHHITPFSEGGMTDVSDGLLLCIRCHTALHAGHFSIVIHQGIPHVVLPKSRDPLQRPLRNWVFHPEAAAA</sequence>
<dbReference type="InterPro" id="IPR002711">
    <property type="entry name" value="HNH"/>
</dbReference>
<evidence type="ECO:0000256" key="2">
    <source>
        <dbReference type="SAM" id="MobiDB-lite"/>
    </source>
</evidence>
<name>A0A5B0EFA5_9MICC</name>
<feature type="compositionally biased region" description="Low complexity" evidence="2">
    <location>
        <begin position="332"/>
        <end position="341"/>
    </location>
</feature>
<dbReference type="Gene3D" id="1.10.30.50">
    <property type="match status" value="1"/>
</dbReference>
<dbReference type="GO" id="GO:0004519">
    <property type="term" value="F:endonuclease activity"/>
    <property type="evidence" value="ECO:0007669"/>
    <property type="project" value="InterPro"/>
</dbReference>
<feature type="region of interest" description="Disordered" evidence="2">
    <location>
        <begin position="305"/>
        <end position="407"/>
    </location>
</feature>
<dbReference type="GO" id="GO:0003676">
    <property type="term" value="F:nucleic acid binding"/>
    <property type="evidence" value="ECO:0007669"/>
    <property type="project" value="InterPro"/>
</dbReference>
<dbReference type="GO" id="GO:0008270">
    <property type="term" value="F:zinc ion binding"/>
    <property type="evidence" value="ECO:0007669"/>
    <property type="project" value="InterPro"/>
</dbReference>
<evidence type="ECO:0000313" key="5">
    <source>
        <dbReference type="Proteomes" id="UP000323856"/>
    </source>
</evidence>
<dbReference type="Proteomes" id="UP000323856">
    <property type="component" value="Unassembled WGS sequence"/>
</dbReference>
<dbReference type="OrthoDB" id="4898965at2"/>
<dbReference type="EMBL" id="VOBL01000009">
    <property type="protein sequence ID" value="KAA0976481.1"/>
    <property type="molecule type" value="Genomic_DNA"/>
</dbReference>
<proteinExistence type="inferred from homology"/>
<dbReference type="Pfam" id="PF02720">
    <property type="entry name" value="DUF222"/>
    <property type="match status" value="1"/>
</dbReference>
<dbReference type="AlphaFoldDB" id="A0A5B0EFA5"/>
<dbReference type="InterPro" id="IPR003615">
    <property type="entry name" value="HNH_nuc"/>
</dbReference>
<evidence type="ECO:0000256" key="1">
    <source>
        <dbReference type="ARBA" id="ARBA00023450"/>
    </source>
</evidence>
<feature type="domain" description="HNH nuclease" evidence="3">
    <location>
        <begin position="506"/>
        <end position="558"/>
    </location>
</feature>
<gene>
    <name evidence="4" type="ORF">FQ154_09925</name>
</gene>
<dbReference type="CDD" id="cd00085">
    <property type="entry name" value="HNHc"/>
    <property type="match status" value="1"/>
</dbReference>